<keyword evidence="2" id="KW-1185">Reference proteome</keyword>
<dbReference type="Proteomes" id="UP000192328">
    <property type="component" value="Unassembled WGS sequence"/>
</dbReference>
<protein>
    <submittedName>
        <fullName evidence="1">PIN domain nuclease, a component of toxin-antitoxin system (PIN domain)</fullName>
    </submittedName>
</protein>
<comment type="caution">
    <text evidence="1">The sequence shown here is derived from an EMBL/GenBank/DDBJ whole genome shotgun (WGS) entry which is preliminary data.</text>
</comment>
<name>A0AC61PNP7_9FIRM</name>
<gene>
    <name evidence="1" type="ORF">SAMN06297397_2504</name>
</gene>
<reference evidence="1" key="1">
    <citation type="submission" date="2017-04" db="EMBL/GenBank/DDBJ databases">
        <authorList>
            <person name="Varghese N."/>
            <person name="Submissions S."/>
        </authorList>
    </citation>
    <scope>NUCLEOTIDE SEQUENCE</scope>
    <source>
        <strain evidence="1">WTE2008</strain>
    </source>
</reference>
<evidence type="ECO:0000313" key="2">
    <source>
        <dbReference type="Proteomes" id="UP000192328"/>
    </source>
</evidence>
<dbReference type="EMBL" id="FWXZ01000006">
    <property type="protein sequence ID" value="SMC79060.1"/>
    <property type="molecule type" value="Genomic_DNA"/>
</dbReference>
<evidence type="ECO:0000313" key="1">
    <source>
        <dbReference type="EMBL" id="SMC79060.1"/>
    </source>
</evidence>
<accession>A0AC61PNP7</accession>
<organism evidence="1 2">
    <name type="scientific">Aristaeella lactis</name>
    <dbReference type="NCBI Taxonomy" id="3046383"/>
    <lineage>
        <taxon>Bacteria</taxon>
        <taxon>Bacillati</taxon>
        <taxon>Bacillota</taxon>
        <taxon>Clostridia</taxon>
        <taxon>Eubacteriales</taxon>
        <taxon>Aristaeellaceae</taxon>
        <taxon>Aristaeella</taxon>
    </lineage>
</organism>
<sequence>MKLLLDTHMIIWALTNDSRLPYAAREMIGSPDNIVFFSTASLWEIAVKNQKNPEKCPYNEKEIMQYCLESGFEPMTILPSHILAIRGLKVRPGRQLSNLDPFDRLLAAQAKAEGCRFITHDKSLENYDEKCISLF</sequence>
<proteinExistence type="predicted"/>